<reference evidence="2" key="2">
    <citation type="submission" date="2023-06" db="EMBL/GenBank/DDBJ databases">
        <authorList>
            <person name="Ma L."/>
            <person name="Liu K.-W."/>
            <person name="Li Z."/>
            <person name="Hsiao Y.-Y."/>
            <person name="Qi Y."/>
            <person name="Fu T."/>
            <person name="Tang G."/>
            <person name="Zhang D."/>
            <person name="Sun W.-H."/>
            <person name="Liu D.-K."/>
            <person name="Li Y."/>
            <person name="Chen G.-Z."/>
            <person name="Liu X.-D."/>
            <person name="Liao X.-Y."/>
            <person name="Jiang Y.-T."/>
            <person name="Yu X."/>
            <person name="Hao Y."/>
            <person name="Huang J."/>
            <person name="Zhao X.-W."/>
            <person name="Ke S."/>
            <person name="Chen Y.-Y."/>
            <person name="Wu W.-L."/>
            <person name="Hsu J.-L."/>
            <person name="Lin Y.-F."/>
            <person name="Huang M.-D."/>
            <person name="Li C.-Y."/>
            <person name="Huang L."/>
            <person name="Wang Z.-W."/>
            <person name="Zhao X."/>
            <person name="Zhong W.-Y."/>
            <person name="Peng D.-H."/>
            <person name="Ahmad S."/>
            <person name="Lan S."/>
            <person name="Zhang J.-S."/>
            <person name="Tsai W.-C."/>
            <person name="Van De Peer Y."/>
            <person name="Liu Z.-J."/>
        </authorList>
    </citation>
    <scope>NUCLEOTIDE SEQUENCE</scope>
    <source>
        <strain evidence="2">CP</strain>
        <tissue evidence="2">Leaves</tissue>
    </source>
</reference>
<keyword evidence="3" id="KW-1185">Reference proteome</keyword>
<dbReference type="Proteomes" id="UP001180020">
    <property type="component" value="Unassembled WGS sequence"/>
</dbReference>
<evidence type="ECO:0000313" key="2">
    <source>
        <dbReference type="EMBL" id="KAK1326876.1"/>
    </source>
</evidence>
<evidence type="ECO:0000256" key="1">
    <source>
        <dbReference type="SAM" id="MobiDB-lite"/>
    </source>
</evidence>
<reference evidence="2" key="1">
    <citation type="journal article" date="2023" name="Nat. Commun.">
        <title>Diploid and tetraploid genomes of Acorus and the evolution of monocots.</title>
        <authorList>
            <person name="Ma L."/>
            <person name="Liu K.W."/>
            <person name="Li Z."/>
            <person name="Hsiao Y.Y."/>
            <person name="Qi Y."/>
            <person name="Fu T."/>
            <person name="Tang G.D."/>
            <person name="Zhang D."/>
            <person name="Sun W.H."/>
            <person name="Liu D.K."/>
            <person name="Li Y."/>
            <person name="Chen G.Z."/>
            <person name="Liu X.D."/>
            <person name="Liao X.Y."/>
            <person name="Jiang Y.T."/>
            <person name="Yu X."/>
            <person name="Hao Y."/>
            <person name="Huang J."/>
            <person name="Zhao X.W."/>
            <person name="Ke S."/>
            <person name="Chen Y.Y."/>
            <person name="Wu W.L."/>
            <person name="Hsu J.L."/>
            <person name="Lin Y.F."/>
            <person name="Huang M.D."/>
            <person name="Li C.Y."/>
            <person name="Huang L."/>
            <person name="Wang Z.W."/>
            <person name="Zhao X."/>
            <person name="Zhong W.Y."/>
            <person name="Peng D.H."/>
            <person name="Ahmad S."/>
            <person name="Lan S."/>
            <person name="Zhang J.S."/>
            <person name="Tsai W.C."/>
            <person name="Van de Peer Y."/>
            <person name="Liu Z.J."/>
        </authorList>
    </citation>
    <scope>NUCLEOTIDE SEQUENCE</scope>
    <source>
        <strain evidence="2">CP</strain>
    </source>
</reference>
<name>A0AAV9FMR5_ACOCL</name>
<protein>
    <submittedName>
        <fullName evidence="2">Uncharacterized protein</fullName>
    </submittedName>
</protein>
<feature type="region of interest" description="Disordered" evidence="1">
    <location>
        <begin position="1"/>
        <end position="41"/>
    </location>
</feature>
<dbReference type="AlphaFoldDB" id="A0AAV9FMR5"/>
<comment type="caution">
    <text evidence="2">The sequence shown here is derived from an EMBL/GenBank/DDBJ whole genome shotgun (WGS) entry which is preliminary data.</text>
</comment>
<feature type="compositionally biased region" description="Polar residues" evidence="1">
    <location>
        <begin position="1"/>
        <end position="17"/>
    </location>
</feature>
<proteinExistence type="predicted"/>
<dbReference type="EMBL" id="JAUJYO010000001">
    <property type="protein sequence ID" value="KAK1326876.1"/>
    <property type="molecule type" value="Genomic_DNA"/>
</dbReference>
<accession>A0AAV9FMR5</accession>
<evidence type="ECO:0000313" key="3">
    <source>
        <dbReference type="Proteomes" id="UP001180020"/>
    </source>
</evidence>
<sequence length="61" mass="7153">MRSLQMDTMRTTLTGGSSLAKDRRERQRRSLGSDRGRSCGPNIQWRMWRLCLLQIKQDQSV</sequence>
<gene>
    <name evidence="2" type="ORF">QJS10_CPA01g02558</name>
</gene>
<organism evidence="2 3">
    <name type="scientific">Acorus calamus</name>
    <name type="common">Sweet flag</name>
    <dbReference type="NCBI Taxonomy" id="4465"/>
    <lineage>
        <taxon>Eukaryota</taxon>
        <taxon>Viridiplantae</taxon>
        <taxon>Streptophyta</taxon>
        <taxon>Embryophyta</taxon>
        <taxon>Tracheophyta</taxon>
        <taxon>Spermatophyta</taxon>
        <taxon>Magnoliopsida</taxon>
        <taxon>Liliopsida</taxon>
        <taxon>Acoraceae</taxon>
        <taxon>Acorus</taxon>
    </lineage>
</organism>